<reference evidence="2" key="1">
    <citation type="journal article" date="2022" name="Mol. Ecol. Resour.">
        <title>The genomes of chicory, endive, great burdock and yacon provide insights into Asteraceae palaeo-polyploidization history and plant inulin production.</title>
        <authorList>
            <person name="Fan W."/>
            <person name="Wang S."/>
            <person name="Wang H."/>
            <person name="Wang A."/>
            <person name="Jiang F."/>
            <person name="Liu H."/>
            <person name="Zhao H."/>
            <person name="Xu D."/>
            <person name="Zhang Y."/>
        </authorList>
    </citation>
    <scope>NUCLEOTIDE SEQUENCE [LARGE SCALE GENOMIC DNA]</scope>
    <source>
        <strain evidence="2">cv. Punajuju</strain>
    </source>
</reference>
<accession>A0ACB9DYF8</accession>
<keyword evidence="2" id="KW-1185">Reference proteome</keyword>
<name>A0ACB9DYF8_CICIN</name>
<organism evidence="1 2">
    <name type="scientific">Cichorium intybus</name>
    <name type="common">Chicory</name>
    <dbReference type="NCBI Taxonomy" id="13427"/>
    <lineage>
        <taxon>Eukaryota</taxon>
        <taxon>Viridiplantae</taxon>
        <taxon>Streptophyta</taxon>
        <taxon>Embryophyta</taxon>
        <taxon>Tracheophyta</taxon>
        <taxon>Spermatophyta</taxon>
        <taxon>Magnoliopsida</taxon>
        <taxon>eudicotyledons</taxon>
        <taxon>Gunneridae</taxon>
        <taxon>Pentapetalae</taxon>
        <taxon>asterids</taxon>
        <taxon>campanulids</taxon>
        <taxon>Asterales</taxon>
        <taxon>Asteraceae</taxon>
        <taxon>Cichorioideae</taxon>
        <taxon>Cichorieae</taxon>
        <taxon>Cichoriinae</taxon>
        <taxon>Cichorium</taxon>
    </lineage>
</organism>
<protein>
    <submittedName>
        <fullName evidence="1">Uncharacterized protein</fullName>
    </submittedName>
</protein>
<reference evidence="1 2" key="2">
    <citation type="journal article" date="2022" name="Mol. Ecol. Resour.">
        <title>The genomes of chicory, endive, great burdock and yacon provide insights into Asteraceae paleo-polyploidization history and plant inulin production.</title>
        <authorList>
            <person name="Fan W."/>
            <person name="Wang S."/>
            <person name="Wang H."/>
            <person name="Wang A."/>
            <person name="Jiang F."/>
            <person name="Liu H."/>
            <person name="Zhao H."/>
            <person name="Xu D."/>
            <person name="Zhang Y."/>
        </authorList>
    </citation>
    <scope>NUCLEOTIDE SEQUENCE [LARGE SCALE GENOMIC DNA]</scope>
    <source>
        <strain evidence="2">cv. Punajuju</strain>
        <tissue evidence="1">Leaves</tissue>
    </source>
</reference>
<gene>
    <name evidence="1" type="ORF">L2E82_22555</name>
</gene>
<proteinExistence type="predicted"/>
<dbReference type="Proteomes" id="UP001055811">
    <property type="component" value="Linkage Group LG04"/>
</dbReference>
<sequence length="106" mass="11598">MTPPPLFRGARVDVPSVSLGFDIEQLIILLVLKARTPSPSFFRGARVDVPSVSLVISNHPLDLEGKDTPPSLSSEEQEVFANITNCHSFNSQNPTQLTNPSSKNKR</sequence>
<evidence type="ECO:0000313" key="2">
    <source>
        <dbReference type="Proteomes" id="UP001055811"/>
    </source>
</evidence>
<dbReference type="EMBL" id="CM042012">
    <property type="protein sequence ID" value="KAI3751468.1"/>
    <property type="molecule type" value="Genomic_DNA"/>
</dbReference>
<comment type="caution">
    <text evidence="1">The sequence shown here is derived from an EMBL/GenBank/DDBJ whole genome shotgun (WGS) entry which is preliminary data.</text>
</comment>
<evidence type="ECO:0000313" key="1">
    <source>
        <dbReference type="EMBL" id="KAI3751468.1"/>
    </source>
</evidence>